<dbReference type="Gene3D" id="3.40.30.10">
    <property type="entry name" value="Glutaredoxin"/>
    <property type="match status" value="1"/>
</dbReference>
<dbReference type="RefSeq" id="WP_175106390.1">
    <property type="nucleotide sequence ID" value="NZ_CADIKM010000021.1"/>
</dbReference>
<organism evidence="6 7">
    <name type="scientific">Pararobbsia alpina</name>
    <dbReference type="NCBI Taxonomy" id="621374"/>
    <lineage>
        <taxon>Bacteria</taxon>
        <taxon>Pseudomonadati</taxon>
        <taxon>Pseudomonadota</taxon>
        <taxon>Betaproteobacteria</taxon>
        <taxon>Burkholderiales</taxon>
        <taxon>Burkholderiaceae</taxon>
        <taxon>Pararobbsia</taxon>
    </lineage>
</organism>
<protein>
    <submittedName>
        <fullName evidence="6">Glutathione S-transferase GstB</fullName>
        <ecNumber evidence="6">2.5.1.18</ecNumber>
    </submittedName>
</protein>
<feature type="domain" description="GST N-terminal" evidence="4">
    <location>
        <begin position="1"/>
        <end position="81"/>
    </location>
</feature>
<dbReference type="Pfam" id="PF00043">
    <property type="entry name" value="GST_C"/>
    <property type="match status" value="1"/>
</dbReference>
<dbReference type="InterPro" id="IPR036282">
    <property type="entry name" value="Glutathione-S-Trfase_C_sf"/>
</dbReference>
<dbReference type="AlphaFoldDB" id="A0A6S7BCZ9"/>
<dbReference type="SFLD" id="SFLDG00358">
    <property type="entry name" value="Main_(cytGST)"/>
    <property type="match status" value="1"/>
</dbReference>
<dbReference type="Proteomes" id="UP000494115">
    <property type="component" value="Unassembled WGS sequence"/>
</dbReference>
<comment type="similarity">
    <text evidence="1 3">Belongs to the GST superfamily.</text>
</comment>
<dbReference type="GO" id="GO:0004364">
    <property type="term" value="F:glutathione transferase activity"/>
    <property type="evidence" value="ECO:0007669"/>
    <property type="project" value="UniProtKB-EC"/>
</dbReference>
<dbReference type="InterPro" id="IPR004045">
    <property type="entry name" value="Glutathione_S-Trfase_N"/>
</dbReference>
<evidence type="ECO:0000313" key="6">
    <source>
        <dbReference type="EMBL" id="CAB3795233.1"/>
    </source>
</evidence>
<name>A0A6S7BCZ9_9BURK</name>
<accession>A0A6S7BCZ9</accession>
<dbReference type="FunFam" id="3.40.30.10:FF:000039">
    <property type="entry name" value="Glutathione S-transferase domain"/>
    <property type="match status" value="1"/>
</dbReference>
<evidence type="ECO:0000259" key="5">
    <source>
        <dbReference type="PROSITE" id="PS50405"/>
    </source>
</evidence>
<dbReference type="InterPro" id="IPR040079">
    <property type="entry name" value="Glutathione_S-Trfase"/>
</dbReference>
<reference evidence="6 7" key="1">
    <citation type="submission" date="2020-04" db="EMBL/GenBank/DDBJ databases">
        <authorList>
            <person name="De Canck E."/>
        </authorList>
    </citation>
    <scope>NUCLEOTIDE SEQUENCE [LARGE SCALE GENOMIC DNA]</scope>
    <source>
        <strain evidence="6 7">LMG 28138</strain>
    </source>
</reference>
<dbReference type="InterPro" id="IPR004046">
    <property type="entry name" value="GST_C"/>
</dbReference>
<proteinExistence type="inferred from homology"/>
<evidence type="ECO:0000256" key="3">
    <source>
        <dbReference type="RuleBase" id="RU003494"/>
    </source>
</evidence>
<evidence type="ECO:0000256" key="2">
    <source>
        <dbReference type="ARBA" id="ARBA00022679"/>
    </source>
</evidence>
<dbReference type="SFLD" id="SFLDS00019">
    <property type="entry name" value="Glutathione_Transferase_(cytos"/>
    <property type="match status" value="1"/>
</dbReference>
<dbReference type="Pfam" id="PF02798">
    <property type="entry name" value="GST_N"/>
    <property type="match status" value="1"/>
</dbReference>
<dbReference type="EC" id="2.5.1.18" evidence="6"/>
<gene>
    <name evidence="6" type="primary">gstB_2</name>
    <name evidence="6" type="ORF">LMG28138_03835</name>
</gene>
<evidence type="ECO:0000259" key="4">
    <source>
        <dbReference type="PROSITE" id="PS50404"/>
    </source>
</evidence>
<dbReference type="PANTHER" id="PTHR44051">
    <property type="entry name" value="GLUTATHIONE S-TRANSFERASE-RELATED"/>
    <property type="match status" value="1"/>
</dbReference>
<dbReference type="CDD" id="cd03047">
    <property type="entry name" value="GST_N_2"/>
    <property type="match status" value="1"/>
</dbReference>
<evidence type="ECO:0000313" key="7">
    <source>
        <dbReference type="Proteomes" id="UP000494115"/>
    </source>
</evidence>
<evidence type="ECO:0000256" key="1">
    <source>
        <dbReference type="ARBA" id="ARBA00007409"/>
    </source>
</evidence>
<keyword evidence="7" id="KW-1185">Reference proteome</keyword>
<sequence length="208" mass="23685">MMQIWGRVNSVNVQKVLWCCDELGLVYERFDAGMEFGRTDEPSYRAMNPNGRIPTIMDEDFVLWESNSILRYLAMQYGKEATLYPVDARLRAAIDRWLDWSLSTLQPAERPVFWGMVRTPPHERDMASIAAEAKKVAVLWGIVDAHLVGRDFLEGAGFSLADIVLGAYARRWFGLEGIERPPLHNLARWYEGLGSRSGFVKFVAPTLT</sequence>
<dbReference type="PROSITE" id="PS50404">
    <property type="entry name" value="GST_NTER"/>
    <property type="match status" value="1"/>
</dbReference>
<keyword evidence="2 6" id="KW-0808">Transferase</keyword>
<dbReference type="InterPro" id="IPR036249">
    <property type="entry name" value="Thioredoxin-like_sf"/>
</dbReference>
<dbReference type="SFLD" id="SFLDG01150">
    <property type="entry name" value="Main.1:_Beta-like"/>
    <property type="match status" value="1"/>
</dbReference>
<dbReference type="InterPro" id="IPR010987">
    <property type="entry name" value="Glutathione-S-Trfase_C-like"/>
</dbReference>
<dbReference type="EMBL" id="CADIKM010000021">
    <property type="protein sequence ID" value="CAB3795233.1"/>
    <property type="molecule type" value="Genomic_DNA"/>
</dbReference>
<dbReference type="PANTHER" id="PTHR44051:SF19">
    <property type="entry name" value="DISULFIDE-BOND OXIDOREDUCTASE YFCG"/>
    <property type="match status" value="1"/>
</dbReference>
<dbReference type="SUPFAM" id="SSF52833">
    <property type="entry name" value="Thioredoxin-like"/>
    <property type="match status" value="1"/>
</dbReference>
<dbReference type="SUPFAM" id="SSF47616">
    <property type="entry name" value="GST C-terminal domain-like"/>
    <property type="match status" value="1"/>
</dbReference>
<dbReference type="Gene3D" id="1.20.1050.10">
    <property type="match status" value="1"/>
</dbReference>
<dbReference type="PROSITE" id="PS50405">
    <property type="entry name" value="GST_CTER"/>
    <property type="match status" value="1"/>
</dbReference>
<feature type="domain" description="GST C-terminal" evidence="5">
    <location>
        <begin position="87"/>
        <end position="208"/>
    </location>
</feature>